<feature type="region of interest" description="Disordered" evidence="1">
    <location>
        <begin position="1"/>
        <end position="29"/>
    </location>
</feature>
<name>A0A165G3Y7_9BASI</name>
<gene>
    <name evidence="2" type="ORF">CALCODRAFT_273957</name>
</gene>
<keyword evidence="3" id="KW-1185">Reference proteome</keyword>
<dbReference type="InParanoid" id="A0A165G3Y7"/>
<proteinExistence type="predicted"/>
<dbReference type="Pfam" id="PF09729">
    <property type="entry name" value="Gti1_Pac2"/>
    <property type="match status" value="1"/>
</dbReference>
<accession>A0A165G3Y7</accession>
<dbReference type="OrthoDB" id="10619216at2759"/>
<evidence type="ECO:0000313" key="2">
    <source>
        <dbReference type="EMBL" id="KZT57569.1"/>
    </source>
</evidence>
<evidence type="ECO:0000256" key="1">
    <source>
        <dbReference type="SAM" id="MobiDB-lite"/>
    </source>
</evidence>
<dbReference type="EMBL" id="KV423961">
    <property type="protein sequence ID" value="KZT57569.1"/>
    <property type="molecule type" value="Genomic_DNA"/>
</dbReference>
<reference evidence="2 3" key="1">
    <citation type="journal article" date="2016" name="Mol. Biol. Evol.">
        <title>Comparative Genomics of Early-Diverging Mushroom-Forming Fungi Provides Insights into the Origins of Lignocellulose Decay Capabilities.</title>
        <authorList>
            <person name="Nagy L.G."/>
            <person name="Riley R."/>
            <person name="Tritt A."/>
            <person name="Adam C."/>
            <person name="Daum C."/>
            <person name="Floudas D."/>
            <person name="Sun H."/>
            <person name="Yadav J.S."/>
            <person name="Pangilinan J."/>
            <person name="Larsson K.H."/>
            <person name="Matsuura K."/>
            <person name="Barry K."/>
            <person name="Labutti K."/>
            <person name="Kuo R."/>
            <person name="Ohm R.A."/>
            <person name="Bhattacharya S.S."/>
            <person name="Shirouzu T."/>
            <person name="Yoshinaga Y."/>
            <person name="Martin F.M."/>
            <person name="Grigoriev I.V."/>
            <person name="Hibbett D.S."/>
        </authorList>
    </citation>
    <scope>NUCLEOTIDE SEQUENCE [LARGE SCALE GENOMIC DNA]</scope>
    <source>
        <strain evidence="2 3">HHB12733</strain>
    </source>
</reference>
<dbReference type="AlphaFoldDB" id="A0A165G3Y7"/>
<organism evidence="2 3">
    <name type="scientific">Calocera cornea HHB12733</name>
    <dbReference type="NCBI Taxonomy" id="1353952"/>
    <lineage>
        <taxon>Eukaryota</taxon>
        <taxon>Fungi</taxon>
        <taxon>Dikarya</taxon>
        <taxon>Basidiomycota</taxon>
        <taxon>Agaricomycotina</taxon>
        <taxon>Dacrymycetes</taxon>
        <taxon>Dacrymycetales</taxon>
        <taxon>Dacrymycetaceae</taxon>
        <taxon>Calocera</taxon>
    </lineage>
</organism>
<sequence length="165" mass="18911">MFQAAFPLQGSEMHAQTPPEPGPLRPTAQGLSISNELHAITIIEAARQFPEFFPLIVRRPGHIELSMAELESVISHGNAFVFVPSAQNGLVRWSDCKRWSKSRQFKPFFRYFEEPGPRIRNDDEGNELKHLLGREQRRWTITNFLRSCQVDVHRLLYSRPPGTSG</sequence>
<protein>
    <submittedName>
        <fullName evidence="2">Uncharacterized protein</fullName>
    </submittedName>
</protein>
<evidence type="ECO:0000313" key="3">
    <source>
        <dbReference type="Proteomes" id="UP000076842"/>
    </source>
</evidence>
<dbReference type="Proteomes" id="UP000076842">
    <property type="component" value="Unassembled WGS sequence"/>
</dbReference>
<dbReference type="InterPro" id="IPR018608">
    <property type="entry name" value="Gti1/Pac2"/>
</dbReference>